<dbReference type="InterPro" id="IPR000189">
    <property type="entry name" value="Transglyc_AS"/>
</dbReference>
<feature type="domain" description="Transglycosylase SLT" evidence="5">
    <location>
        <begin position="514"/>
        <end position="618"/>
    </location>
</feature>
<dbReference type="PROSITE" id="PS00922">
    <property type="entry name" value="TRANSGLYCOSYLASE"/>
    <property type="match status" value="1"/>
</dbReference>
<protein>
    <submittedName>
        <fullName evidence="6">Lytic transglycosylase domain-containing protein</fullName>
    </submittedName>
</protein>
<evidence type="ECO:0000313" key="7">
    <source>
        <dbReference type="Proteomes" id="UP001431634"/>
    </source>
</evidence>
<name>A0ABT6PZV5_9PROT</name>
<dbReference type="InterPro" id="IPR023346">
    <property type="entry name" value="Lysozyme-like_dom_sf"/>
</dbReference>
<dbReference type="InterPro" id="IPR008939">
    <property type="entry name" value="Lytic_TGlycosylase_superhlx_U"/>
</dbReference>
<evidence type="ECO:0000256" key="4">
    <source>
        <dbReference type="SAM" id="MobiDB-lite"/>
    </source>
</evidence>
<comment type="similarity">
    <text evidence="2">Belongs to the virb1 family.</text>
</comment>
<reference evidence="6" key="1">
    <citation type="submission" date="2023-05" db="EMBL/GenBank/DDBJ databases">
        <title>Whole genome sequence of Commensalibacter sp.</title>
        <authorList>
            <person name="Charoenyingcharoen P."/>
            <person name="Yukphan P."/>
        </authorList>
    </citation>
    <scope>NUCLEOTIDE SEQUENCE</scope>
    <source>
        <strain evidence="6">TBRC 16381</strain>
    </source>
</reference>
<dbReference type="Gene3D" id="1.25.20.10">
    <property type="entry name" value="Bacterial muramidases"/>
    <property type="match status" value="1"/>
</dbReference>
<evidence type="ECO:0000259" key="5">
    <source>
        <dbReference type="Pfam" id="PF01464"/>
    </source>
</evidence>
<organism evidence="6 7">
    <name type="scientific">Commensalibacter oyaizuii</name>
    <dbReference type="NCBI Taxonomy" id="3043873"/>
    <lineage>
        <taxon>Bacteria</taxon>
        <taxon>Pseudomonadati</taxon>
        <taxon>Pseudomonadota</taxon>
        <taxon>Alphaproteobacteria</taxon>
        <taxon>Acetobacterales</taxon>
        <taxon>Acetobacteraceae</taxon>
    </lineage>
</organism>
<dbReference type="SUPFAM" id="SSF48435">
    <property type="entry name" value="Bacterial muramidases"/>
    <property type="match status" value="1"/>
</dbReference>
<dbReference type="Pfam" id="PF01464">
    <property type="entry name" value="SLT"/>
    <property type="match status" value="1"/>
</dbReference>
<comment type="caution">
    <text evidence="6">The sequence shown here is derived from an EMBL/GenBank/DDBJ whole genome shotgun (WGS) entry which is preliminary data.</text>
</comment>
<dbReference type="PANTHER" id="PTHR37423">
    <property type="entry name" value="SOLUBLE LYTIC MUREIN TRANSGLYCOSYLASE-RELATED"/>
    <property type="match status" value="1"/>
</dbReference>
<evidence type="ECO:0000256" key="2">
    <source>
        <dbReference type="ARBA" id="ARBA00009387"/>
    </source>
</evidence>
<comment type="similarity">
    <text evidence="1">Belongs to the transglycosylase Slt family.</text>
</comment>
<evidence type="ECO:0000256" key="1">
    <source>
        <dbReference type="ARBA" id="ARBA00007734"/>
    </source>
</evidence>
<dbReference type="PROSITE" id="PS51257">
    <property type="entry name" value="PROKAR_LIPOPROTEIN"/>
    <property type="match status" value="1"/>
</dbReference>
<dbReference type="InterPro" id="IPR008258">
    <property type="entry name" value="Transglycosylase_SLT_dom_1"/>
</dbReference>
<proteinExistence type="inferred from homology"/>
<dbReference type="Gene3D" id="1.10.530.10">
    <property type="match status" value="1"/>
</dbReference>
<keyword evidence="3" id="KW-0732">Signal</keyword>
<dbReference type="CDD" id="cd13401">
    <property type="entry name" value="Slt70-like"/>
    <property type="match status" value="1"/>
</dbReference>
<accession>A0ABT6PZV5</accession>
<dbReference type="SUPFAM" id="SSF53955">
    <property type="entry name" value="Lysozyme-like"/>
    <property type="match status" value="1"/>
</dbReference>
<evidence type="ECO:0000313" key="6">
    <source>
        <dbReference type="EMBL" id="MDI2090250.1"/>
    </source>
</evidence>
<keyword evidence="7" id="KW-1185">Reference proteome</keyword>
<gene>
    <name evidence="6" type="ORF">QJV27_02440</name>
</gene>
<evidence type="ECO:0000256" key="3">
    <source>
        <dbReference type="ARBA" id="ARBA00022729"/>
    </source>
</evidence>
<sequence>MYARSFFSFTTILTTLAISTVGCSQSNPVRSQPVIQHTDVSSGSGDEINQNDSDNVGLSANASVQDKVNLYLQLLRPSGGTAAIYAQFLTENPDWPNRSVFLKRMQDALILETDKKVITNICQTQPLTSAAALSFCAQQDKQDSNLVQKARNAWINTVSKPADEQELLKSFSEFFTNADQWERFNRLEAYGLLSAASRQVQYLTAAEQRLALAILAFRKNVASAEDQLSGLDKKQLKDPGLVYARLRWLRLQNRNDEAFKLWQTTGFQIERNSTQKRFWVERDHLIRSFLTNGDNKSAYALAATNACNTNICEYDSAFLAGWINLRKLNKPSEAIGHFQTLTHASSVLTTSRGYYWLGRAYQALNKHSYAQQAWEQAAQLPTTFYGQLAIAELQGINKQSVILNPSLLSAAIQQYLANVQEPVWSNSQIKLFKDKELVQAAQILVQQSDYNHARPFLLAVNKNDNDNTTQAINAQVSNELGLPDDAVAIARNAGSKGIILLKNGWPRPYTPPASNLPKGLALGIMRQESSFNPLIVSPSRAYGLMQLLPSTAREVAVQIGLPAKMGNPGNLVVPQNNMKLGTAYLEKLMGRFNNTIPYAVAGYNGGPNRVKQWIINNDPTANAASQDEIIDWIEQIPYSETRNYVQRVIENTVIYQTDIY</sequence>
<dbReference type="Proteomes" id="UP001431634">
    <property type="component" value="Unassembled WGS sequence"/>
</dbReference>
<dbReference type="EMBL" id="JASBAO010000001">
    <property type="protein sequence ID" value="MDI2090250.1"/>
    <property type="molecule type" value="Genomic_DNA"/>
</dbReference>
<feature type="region of interest" description="Disordered" evidence="4">
    <location>
        <begin position="24"/>
        <end position="56"/>
    </location>
</feature>
<dbReference type="RefSeq" id="WP_281447399.1">
    <property type="nucleotide sequence ID" value="NZ_JASBAO010000001.1"/>
</dbReference>
<dbReference type="PANTHER" id="PTHR37423:SF2">
    <property type="entry name" value="MEMBRANE-BOUND LYTIC MUREIN TRANSGLYCOSYLASE C"/>
    <property type="match status" value="1"/>
</dbReference>